<organism evidence="1">
    <name type="scientific">Tanacetum cinerariifolium</name>
    <name type="common">Dalmatian daisy</name>
    <name type="synonym">Chrysanthemum cinerariifolium</name>
    <dbReference type="NCBI Taxonomy" id="118510"/>
    <lineage>
        <taxon>Eukaryota</taxon>
        <taxon>Viridiplantae</taxon>
        <taxon>Streptophyta</taxon>
        <taxon>Embryophyta</taxon>
        <taxon>Tracheophyta</taxon>
        <taxon>Spermatophyta</taxon>
        <taxon>Magnoliopsida</taxon>
        <taxon>eudicotyledons</taxon>
        <taxon>Gunneridae</taxon>
        <taxon>Pentapetalae</taxon>
        <taxon>asterids</taxon>
        <taxon>campanulids</taxon>
        <taxon>Asterales</taxon>
        <taxon>Asteraceae</taxon>
        <taxon>Asteroideae</taxon>
        <taxon>Anthemideae</taxon>
        <taxon>Anthemidinae</taxon>
        <taxon>Tanacetum</taxon>
    </lineage>
</organism>
<feature type="non-terminal residue" evidence="1">
    <location>
        <position position="1"/>
    </location>
</feature>
<reference evidence="1" key="1">
    <citation type="journal article" date="2019" name="Sci. Rep.">
        <title>Draft genome of Tanacetum cinerariifolium, the natural source of mosquito coil.</title>
        <authorList>
            <person name="Yamashiro T."/>
            <person name="Shiraishi A."/>
            <person name="Satake H."/>
            <person name="Nakayama K."/>
        </authorList>
    </citation>
    <scope>NUCLEOTIDE SEQUENCE</scope>
</reference>
<dbReference type="AlphaFoldDB" id="A0A699X9T7"/>
<protein>
    <submittedName>
        <fullName evidence="1">Uncharacterized protein</fullName>
    </submittedName>
</protein>
<accession>A0A699X9T7</accession>
<evidence type="ECO:0000313" key="1">
    <source>
        <dbReference type="EMBL" id="GFD56912.1"/>
    </source>
</evidence>
<name>A0A699X9T7_TANCI</name>
<sequence>LGIWDAAGGGSVWAGGFPAGLDALRCHLAELSGRRGGRCGDAGLGRGPYAISRVGGAAPHGGRAGCHAAGRRFVWVSGADVCHAHA</sequence>
<comment type="caution">
    <text evidence="1">The sequence shown here is derived from an EMBL/GenBank/DDBJ whole genome shotgun (WGS) entry which is preliminary data.</text>
</comment>
<dbReference type="EMBL" id="BKCJ011834765">
    <property type="protein sequence ID" value="GFD56912.1"/>
    <property type="molecule type" value="Genomic_DNA"/>
</dbReference>
<feature type="non-terminal residue" evidence="1">
    <location>
        <position position="86"/>
    </location>
</feature>
<proteinExistence type="predicted"/>
<gene>
    <name evidence="1" type="ORF">Tci_928881</name>
</gene>